<evidence type="ECO:0000313" key="1">
    <source>
        <dbReference type="EMBL" id="MDS0898374.1"/>
    </source>
</evidence>
<dbReference type="EMBL" id="JAPKIY010000016">
    <property type="protein sequence ID" value="MDS0898374.1"/>
    <property type="molecule type" value="Genomic_DNA"/>
</dbReference>
<evidence type="ECO:0000313" key="2">
    <source>
        <dbReference type="Proteomes" id="UP001182247"/>
    </source>
</evidence>
<dbReference type="AlphaFoldDB" id="A0AAE4FEI2"/>
<dbReference type="RefSeq" id="WP_048822082.1">
    <property type="nucleotide sequence ID" value="NZ_BFCJ01000147.1"/>
</dbReference>
<sequence>MNYIQEALKKKIESDRQLAIYVDNSMAAVSEAAYDTTELVGLGFDRTVKHLSYFFSGYEDVNSNTWEENKRFFNSIDFFLKNRDPILEMIDIYIQKSVDKLDGAGLAEVMDMLYNSLKTPVAIASKYTVKTVTREVISASISETIYITIMRNEVARKISKGASSSIFMMLGGYGIIEKASISKEQLKIQNPSYYWTLYFHEIEMLYFLIEPFISGHLYFIGNDKFTPFEIGKGFNEIISKAR</sequence>
<reference evidence="1" key="1">
    <citation type="submission" date="2023-02" db="EMBL/GenBank/DDBJ databases">
        <title>Detection, antimicrobial susceptibility and genomic characterization of NDM-producing species of Morganellaceae, Yersiniaceae, and Enterobacteriaceae other than Klebsiella.</title>
        <authorList>
            <person name="Camargo C.H."/>
            <person name="Sacchi C.T."/>
            <person name="Campos K.R."/>
        </authorList>
    </citation>
    <scope>NUCLEOTIDE SEQUENCE</scope>
    <source>
        <strain evidence="1">1189_21</strain>
    </source>
</reference>
<organism evidence="1 2">
    <name type="scientific">Morganella morganii</name>
    <name type="common">Proteus morganii</name>
    <dbReference type="NCBI Taxonomy" id="582"/>
    <lineage>
        <taxon>Bacteria</taxon>
        <taxon>Pseudomonadati</taxon>
        <taxon>Pseudomonadota</taxon>
        <taxon>Gammaproteobacteria</taxon>
        <taxon>Enterobacterales</taxon>
        <taxon>Morganellaceae</taxon>
        <taxon>Morganella</taxon>
    </lineage>
</organism>
<gene>
    <name evidence="1" type="ORF">OSC06_10360</name>
</gene>
<proteinExistence type="predicted"/>
<protein>
    <submittedName>
        <fullName evidence="1">Uncharacterized protein</fullName>
    </submittedName>
</protein>
<dbReference type="Proteomes" id="UP001182247">
    <property type="component" value="Unassembled WGS sequence"/>
</dbReference>
<comment type="caution">
    <text evidence="1">The sequence shown here is derived from an EMBL/GenBank/DDBJ whole genome shotgun (WGS) entry which is preliminary data.</text>
</comment>
<accession>A0AAE4FEI2</accession>
<name>A0AAE4FEI2_MORMO</name>